<name>A0A932DS41_9BACT</name>
<comment type="caution">
    <text evidence="1">The sequence shown here is derived from an EMBL/GenBank/DDBJ whole genome shotgun (WGS) entry which is preliminary data.</text>
</comment>
<gene>
    <name evidence="1" type="ORF">HYV66_01105</name>
</gene>
<accession>A0A932DS41</accession>
<dbReference type="AlphaFoldDB" id="A0A932DS41"/>
<evidence type="ECO:0000313" key="1">
    <source>
        <dbReference type="EMBL" id="MBI2465811.1"/>
    </source>
</evidence>
<dbReference type="CDD" id="cd22331">
    <property type="entry name" value="HinP1I-like"/>
    <property type="match status" value="1"/>
</dbReference>
<reference evidence="1" key="1">
    <citation type="submission" date="2020-07" db="EMBL/GenBank/DDBJ databases">
        <title>Huge and variable diversity of episymbiotic CPR bacteria and DPANN archaea in groundwater ecosystems.</title>
        <authorList>
            <person name="He C.Y."/>
            <person name="Keren R."/>
            <person name="Whittaker M."/>
            <person name="Farag I.F."/>
            <person name="Doudna J."/>
            <person name="Cate J.H.D."/>
            <person name="Banfield J.F."/>
        </authorList>
    </citation>
    <scope>NUCLEOTIDE SEQUENCE</scope>
    <source>
        <strain evidence="1">NC_groundwater_418_Ag_B-0.1um_45_10</strain>
    </source>
</reference>
<dbReference type="Gene3D" id="3.40.1350.40">
    <property type="match status" value="2"/>
</dbReference>
<sequence length="257" mass="29423">MNKKDLIKWGSETAKGGFRNEDDIVRKFNDWKKDEDAQKWLAIMGYPVKEIEKVEAMKLHGYKTDVQVQITIYLKKAIAAENLSIKLVSNPQGFNQIDKRWVDKYVEMWEIPADITKILKIFTGEIAPTKSGLKDKRRMFLNERRMFLNEMSENDQQKIIDYFTKNKILVVSDILKGRGKFSAGWMLVALVANGESSWILKSINHAMNVFADGSVRITNQGSLKIGKITMQRKGGDAGRNSAKMLQFKINPVELFAN</sequence>
<organism evidence="1 2">
    <name type="scientific">Candidatus Sungiibacteriota bacterium</name>
    <dbReference type="NCBI Taxonomy" id="2750080"/>
    <lineage>
        <taxon>Bacteria</taxon>
        <taxon>Candidatus Sungiibacteriota</taxon>
    </lineage>
</organism>
<dbReference type="GO" id="GO:0004519">
    <property type="term" value="F:endonuclease activity"/>
    <property type="evidence" value="ECO:0007669"/>
    <property type="project" value="UniProtKB-KW"/>
</dbReference>
<dbReference type="Proteomes" id="UP000709672">
    <property type="component" value="Unassembled WGS sequence"/>
</dbReference>
<dbReference type="Pfam" id="PF11463">
    <property type="entry name" value="R-HINP1I"/>
    <property type="match status" value="1"/>
</dbReference>
<dbReference type="InterPro" id="IPR021107">
    <property type="entry name" value="Restrct_endonuc_II_HinP1I"/>
</dbReference>
<keyword evidence="1" id="KW-0255">Endonuclease</keyword>
<evidence type="ECO:0000313" key="2">
    <source>
        <dbReference type="Proteomes" id="UP000709672"/>
    </source>
</evidence>
<keyword evidence="1" id="KW-0378">Hydrolase</keyword>
<dbReference type="EMBL" id="JACPHQ010000014">
    <property type="protein sequence ID" value="MBI2465811.1"/>
    <property type="molecule type" value="Genomic_DNA"/>
</dbReference>
<protein>
    <submittedName>
        <fullName evidence="1">Type II restriction endonuclease</fullName>
    </submittedName>
</protein>
<proteinExistence type="predicted"/>
<keyword evidence="1" id="KW-0540">Nuclease</keyword>